<keyword evidence="1" id="KW-0808">Transferase</keyword>
<keyword evidence="6" id="KW-1133">Transmembrane helix</keyword>
<dbReference type="GO" id="GO:0005789">
    <property type="term" value="C:endoplasmic reticulum membrane"/>
    <property type="evidence" value="ECO:0007669"/>
    <property type="project" value="TreeGrafter"/>
</dbReference>
<gene>
    <name evidence="9" type="ORF">RRG08_002244</name>
</gene>
<reference evidence="9" key="1">
    <citation type="journal article" date="2023" name="G3 (Bethesda)">
        <title>A reference genome for the long-term kleptoplast-retaining sea slug Elysia crispata morphotype clarki.</title>
        <authorList>
            <person name="Eastman K.E."/>
            <person name="Pendleton A.L."/>
            <person name="Shaikh M.A."/>
            <person name="Suttiyut T."/>
            <person name="Ogas R."/>
            <person name="Tomko P."/>
            <person name="Gavelis G."/>
            <person name="Widhalm J.R."/>
            <person name="Wisecaver J.H."/>
        </authorList>
    </citation>
    <scope>NUCLEOTIDE SEQUENCE</scope>
    <source>
        <strain evidence="9">ECLA1</strain>
    </source>
</reference>
<evidence type="ECO:0000256" key="2">
    <source>
        <dbReference type="ARBA" id="ARBA00022692"/>
    </source>
</evidence>
<keyword evidence="2" id="KW-0812">Transmembrane</keyword>
<keyword evidence="3" id="KW-0547">Nucleotide-binding</keyword>
<keyword evidence="5" id="KW-0067">ATP-binding</keyword>
<organism evidence="9 10">
    <name type="scientific">Elysia crispata</name>
    <name type="common">lettuce slug</name>
    <dbReference type="NCBI Taxonomy" id="231223"/>
    <lineage>
        <taxon>Eukaryota</taxon>
        <taxon>Metazoa</taxon>
        <taxon>Spiralia</taxon>
        <taxon>Lophotrochozoa</taxon>
        <taxon>Mollusca</taxon>
        <taxon>Gastropoda</taxon>
        <taxon>Heterobranchia</taxon>
        <taxon>Euthyneura</taxon>
        <taxon>Panpulmonata</taxon>
        <taxon>Sacoglossa</taxon>
        <taxon>Placobranchoidea</taxon>
        <taxon>Plakobranchidae</taxon>
        <taxon>Elysia</taxon>
    </lineage>
</organism>
<evidence type="ECO:0000256" key="6">
    <source>
        <dbReference type="ARBA" id="ARBA00022989"/>
    </source>
</evidence>
<dbReference type="EMBL" id="JAWDGP010004263">
    <property type="protein sequence ID" value="KAK3766001.1"/>
    <property type="molecule type" value="Genomic_DNA"/>
</dbReference>
<dbReference type="Gene3D" id="1.10.510.10">
    <property type="entry name" value="Transferase(Phosphotransferase) domain 1"/>
    <property type="match status" value="1"/>
</dbReference>
<evidence type="ECO:0000256" key="3">
    <source>
        <dbReference type="ARBA" id="ARBA00022741"/>
    </source>
</evidence>
<dbReference type="GO" id="GO:0006493">
    <property type="term" value="P:protein O-linked glycosylation"/>
    <property type="evidence" value="ECO:0007669"/>
    <property type="project" value="InterPro"/>
</dbReference>
<keyword evidence="7" id="KW-0472">Membrane</keyword>
<keyword evidence="10" id="KW-1185">Reference proteome</keyword>
<sequence>MTINEFRRSLLLIIPTTLVLILYQQNGWLFYFKVLGNSSNSSECPSGMFRIGHMIDCHQILGCSVINDLIITDQVLGEGAQKMVKRGLWQDHEIAVSFLKDLDYLDDFRHGLDMMQLFSEEPGHLENRVVQLVGWCFDQTPVIVTEIHPLGAASRLHAVLQENFHEQDHLLVRFRICIEFVEILNTLHTHHMGPRVLCDANYPEKALSQFLLTNNLSLILNDMDALPRVDRESGQLIKCGHRELQGDFVAPEQRWDSDQEYNDEEMTHYDEKVDIWKIPDICKFLIGDINGANAPERCLSSGSPRGHLECAVWSYCGASPELSNRSE</sequence>
<dbReference type="Proteomes" id="UP001283361">
    <property type="component" value="Unassembled WGS sequence"/>
</dbReference>
<evidence type="ECO:0000256" key="4">
    <source>
        <dbReference type="ARBA" id="ARBA00022777"/>
    </source>
</evidence>
<evidence type="ECO:0000256" key="8">
    <source>
        <dbReference type="ARBA" id="ARBA00037847"/>
    </source>
</evidence>
<evidence type="ECO:0000256" key="7">
    <source>
        <dbReference type="ARBA" id="ARBA00023136"/>
    </source>
</evidence>
<evidence type="ECO:0008006" key="11">
    <source>
        <dbReference type="Google" id="ProtNLM"/>
    </source>
</evidence>
<keyword evidence="4" id="KW-0418">Kinase</keyword>
<comment type="subcellular location">
    <subcellularLocation>
        <location evidence="8">Endomembrane system</location>
        <topology evidence="8">Single-pass membrane protein</topology>
    </subcellularLocation>
</comment>
<evidence type="ECO:0000256" key="5">
    <source>
        <dbReference type="ARBA" id="ARBA00022840"/>
    </source>
</evidence>
<dbReference type="GO" id="GO:0005524">
    <property type="term" value="F:ATP binding"/>
    <property type="evidence" value="ECO:0007669"/>
    <property type="project" value="UniProtKB-KW"/>
</dbReference>
<evidence type="ECO:0000313" key="9">
    <source>
        <dbReference type="EMBL" id="KAK3766001.1"/>
    </source>
</evidence>
<name>A0AAE0ZC73_9GAST</name>
<comment type="caution">
    <text evidence="9">The sequence shown here is derived from an EMBL/GenBank/DDBJ whole genome shotgun (WGS) entry which is preliminary data.</text>
</comment>
<dbReference type="SUPFAM" id="SSF56112">
    <property type="entry name" value="Protein kinase-like (PK-like)"/>
    <property type="match status" value="1"/>
</dbReference>
<protein>
    <recommendedName>
        <fullName evidence="11">Protein kinase-like protein SgK196</fullName>
    </recommendedName>
</protein>
<dbReference type="AlphaFoldDB" id="A0AAE0ZC73"/>
<dbReference type="GO" id="GO:0016773">
    <property type="term" value="F:phosphotransferase activity, alcohol group as acceptor"/>
    <property type="evidence" value="ECO:0007669"/>
    <property type="project" value="TreeGrafter"/>
</dbReference>
<evidence type="ECO:0000256" key="1">
    <source>
        <dbReference type="ARBA" id="ARBA00022679"/>
    </source>
</evidence>
<dbReference type="GO" id="GO:0019200">
    <property type="term" value="F:carbohydrate kinase activity"/>
    <property type="evidence" value="ECO:0007669"/>
    <property type="project" value="InterPro"/>
</dbReference>
<proteinExistence type="predicted"/>
<dbReference type="InterPro" id="IPR039318">
    <property type="entry name" value="POMK"/>
</dbReference>
<dbReference type="PANTHER" id="PTHR22618:SF2">
    <property type="entry name" value="PROTEIN O-MANNOSE KINASE"/>
    <property type="match status" value="1"/>
</dbReference>
<accession>A0AAE0ZC73</accession>
<evidence type="ECO:0000313" key="10">
    <source>
        <dbReference type="Proteomes" id="UP001283361"/>
    </source>
</evidence>
<dbReference type="InterPro" id="IPR011009">
    <property type="entry name" value="Kinase-like_dom_sf"/>
</dbReference>
<dbReference type="PANTHER" id="PTHR22618">
    <property type="entry name" value="PROTEIN O-MANNOSE KINASE"/>
    <property type="match status" value="1"/>
</dbReference>